<keyword evidence="1" id="KW-0472">Membrane</keyword>
<proteinExistence type="predicted"/>
<dbReference type="EMBL" id="JANJYJ010000004">
    <property type="protein sequence ID" value="KAK3220827.1"/>
    <property type="molecule type" value="Genomic_DNA"/>
</dbReference>
<evidence type="ECO:0000256" key="1">
    <source>
        <dbReference type="SAM" id="Phobius"/>
    </source>
</evidence>
<evidence type="ECO:0000313" key="3">
    <source>
        <dbReference type="Proteomes" id="UP001281410"/>
    </source>
</evidence>
<evidence type="ECO:0000313" key="2">
    <source>
        <dbReference type="EMBL" id="KAK3220827.1"/>
    </source>
</evidence>
<evidence type="ECO:0008006" key="4">
    <source>
        <dbReference type="Google" id="ProtNLM"/>
    </source>
</evidence>
<comment type="caution">
    <text evidence="2">The sequence shown here is derived from an EMBL/GenBank/DDBJ whole genome shotgun (WGS) entry which is preliminary data.</text>
</comment>
<dbReference type="Proteomes" id="UP001281410">
    <property type="component" value="Unassembled WGS sequence"/>
</dbReference>
<sequence length="105" mass="11162">MAGIGSYSCLIVFFLLSEIVILSPVLDVPLPPLPRSTKNFLEQCATKMETGCGNQLVASLFGAGTASPASYHNLATSGRPCYDEFLVVTLPCHKEVDATKVIAKS</sequence>
<reference evidence="2" key="1">
    <citation type="journal article" date="2023" name="Plant J.">
        <title>Genome sequences and population genomics provide insights into the demographic history, inbreeding, and mutation load of two 'living fossil' tree species of Dipteronia.</title>
        <authorList>
            <person name="Feng Y."/>
            <person name="Comes H.P."/>
            <person name="Chen J."/>
            <person name="Zhu S."/>
            <person name="Lu R."/>
            <person name="Zhang X."/>
            <person name="Li P."/>
            <person name="Qiu J."/>
            <person name="Olsen K.M."/>
            <person name="Qiu Y."/>
        </authorList>
    </citation>
    <scope>NUCLEOTIDE SEQUENCE</scope>
    <source>
        <strain evidence="2">NBL</strain>
    </source>
</reference>
<dbReference type="AlphaFoldDB" id="A0AAE0ANU0"/>
<accession>A0AAE0ANU0</accession>
<feature type="transmembrane region" description="Helical" evidence="1">
    <location>
        <begin position="7"/>
        <end position="26"/>
    </location>
</feature>
<keyword evidence="1" id="KW-1133">Transmembrane helix</keyword>
<protein>
    <recommendedName>
        <fullName evidence="4">Prolamin-like domain-containing protein</fullName>
    </recommendedName>
</protein>
<organism evidence="2 3">
    <name type="scientific">Dipteronia sinensis</name>
    <dbReference type="NCBI Taxonomy" id="43782"/>
    <lineage>
        <taxon>Eukaryota</taxon>
        <taxon>Viridiplantae</taxon>
        <taxon>Streptophyta</taxon>
        <taxon>Embryophyta</taxon>
        <taxon>Tracheophyta</taxon>
        <taxon>Spermatophyta</taxon>
        <taxon>Magnoliopsida</taxon>
        <taxon>eudicotyledons</taxon>
        <taxon>Gunneridae</taxon>
        <taxon>Pentapetalae</taxon>
        <taxon>rosids</taxon>
        <taxon>malvids</taxon>
        <taxon>Sapindales</taxon>
        <taxon>Sapindaceae</taxon>
        <taxon>Hippocastanoideae</taxon>
        <taxon>Acereae</taxon>
        <taxon>Dipteronia</taxon>
    </lineage>
</organism>
<name>A0AAE0ANU0_9ROSI</name>
<keyword evidence="3" id="KW-1185">Reference proteome</keyword>
<keyword evidence="1" id="KW-0812">Transmembrane</keyword>
<gene>
    <name evidence="2" type="ORF">Dsin_014797</name>
</gene>